<keyword evidence="2 6" id="KW-0540">Nuclease</keyword>
<evidence type="ECO:0000256" key="1">
    <source>
        <dbReference type="ARBA" id="ARBA00009921"/>
    </source>
</evidence>
<gene>
    <name evidence="6" type="primary">orn</name>
    <name evidence="8" type="ORF">CWE11_05315</name>
</gene>
<feature type="active site" evidence="6">
    <location>
        <position position="134"/>
    </location>
</feature>
<keyword evidence="9" id="KW-1185">Reference proteome</keyword>
<dbReference type="GO" id="GO:0005737">
    <property type="term" value="C:cytoplasm"/>
    <property type="evidence" value="ECO:0007669"/>
    <property type="project" value="UniProtKB-SubCell"/>
</dbReference>
<name>A0A432WK19_9GAMM</name>
<protein>
    <recommendedName>
        <fullName evidence="5 6">Oligoribonuclease</fullName>
        <ecNumber evidence="6">3.1.-.-</ecNumber>
    </recommendedName>
</protein>
<evidence type="ECO:0000256" key="4">
    <source>
        <dbReference type="ARBA" id="ARBA00022839"/>
    </source>
</evidence>
<dbReference type="InterPro" id="IPR013520">
    <property type="entry name" value="Ribonucl_H"/>
</dbReference>
<dbReference type="EC" id="3.1.-.-" evidence="6"/>
<comment type="subcellular location">
    <subcellularLocation>
        <location evidence="6">Cytoplasm</location>
    </subcellularLocation>
</comment>
<dbReference type="Gene3D" id="3.30.420.10">
    <property type="entry name" value="Ribonuclease H-like superfamily/Ribonuclease H"/>
    <property type="match status" value="1"/>
</dbReference>
<evidence type="ECO:0000259" key="7">
    <source>
        <dbReference type="SMART" id="SM00479"/>
    </source>
</evidence>
<dbReference type="PANTHER" id="PTHR11046:SF0">
    <property type="entry name" value="OLIGORIBONUCLEASE, MITOCHONDRIAL"/>
    <property type="match status" value="1"/>
</dbReference>
<dbReference type="FunFam" id="3.30.420.10:FF:000003">
    <property type="entry name" value="Oligoribonuclease"/>
    <property type="match status" value="1"/>
</dbReference>
<dbReference type="OrthoDB" id="9801329at2"/>
<comment type="function">
    <text evidence="6">3'-to-5' exoribonuclease specific for small oligoribonucleotides.</text>
</comment>
<dbReference type="NCBIfam" id="NF003765">
    <property type="entry name" value="PRK05359.1"/>
    <property type="match status" value="1"/>
</dbReference>
<evidence type="ECO:0000256" key="5">
    <source>
        <dbReference type="ARBA" id="ARBA00070964"/>
    </source>
</evidence>
<dbReference type="GO" id="GO:0000175">
    <property type="term" value="F:3'-5'-RNA exonuclease activity"/>
    <property type="evidence" value="ECO:0007669"/>
    <property type="project" value="InterPro"/>
</dbReference>
<dbReference type="RefSeq" id="WP_126776567.1">
    <property type="nucleotide sequence ID" value="NZ_PIPM01000004.1"/>
</dbReference>
<evidence type="ECO:0000256" key="6">
    <source>
        <dbReference type="HAMAP-Rule" id="MF_00045"/>
    </source>
</evidence>
<dbReference type="InterPro" id="IPR022894">
    <property type="entry name" value="Oligoribonuclease"/>
</dbReference>
<dbReference type="InterPro" id="IPR036397">
    <property type="entry name" value="RNaseH_sf"/>
</dbReference>
<evidence type="ECO:0000256" key="2">
    <source>
        <dbReference type="ARBA" id="ARBA00022722"/>
    </source>
</evidence>
<keyword evidence="3 6" id="KW-0378">Hydrolase</keyword>
<dbReference type="HAMAP" id="MF_00045">
    <property type="entry name" value="Oligoribonuclease"/>
    <property type="match status" value="1"/>
</dbReference>
<keyword evidence="4 6" id="KW-0269">Exonuclease</keyword>
<dbReference type="AlphaFoldDB" id="A0A432WK19"/>
<dbReference type="SUPFAM" id="SSF53098">
    <property type="entry name" value="Ribonuclease H-like"/>
    <property type="match status" value="1"/>
</dbReference>
<keyword evidence="6" id="KW-0963">Cytoplasm</keyword>
<comment type="caution">
    <text evidence="8">The sequence shown here is derived from an EMBL/GenBank/DDBJ whole genome shotgun (WGS) entry which is preliminary data.</text>
</comment>
<dbReference type="InterPro" id="IPR012337">
    <property type="entry name" value="RNaseH-like_sf"/>
</dbReference>
<dbReference type="Proteomes" id="UP000288405">
    <property type="component" value="Unassembled WGS sequence"/>
</dbReference>
<proteinExistence type="inferred from homology"/>
<dbReference type="EMBL" id="PIPM01000004">
    <property type="protein sequence ID" value="RUO34150.1"/>
    <property type="molecule type" value="Genomic_DNA"/>
</dbReference>
<accession>A0A432WK19</accession>
<comment type="similarity">
    <text evidence="1 6">Belongs to the oligoribonuclease family.</text>
</comment>
<organism evidence="8 9">
    <name type="scientific">Aliidiomarina sanyensis</name>
    <dbReference type="NCBI Taxonomy" id="1249555"/>
    <lineage>
        <taxon>Bacteria</taxon>
        <taxon>Pseudomonadati</taxon>
        <taxon>Pseudomonadota</taxon>
        <taxon>Gammaproteobacteria</taxon>
        <taxon>Alteromonadales</taxon>
        <taxon>Idiomarinaceae</taxon>
        <taxon>Aliidiomarina</taxon>
    </lineage>
</organism>
<sequence length="190" mass="21791">MTDEVAAPAPDRLIWIDLEMTGLSPEDDVIIEIATIVTDDQLNIIAEGPVVAVHQSDARIESMDEWNTRTHTGSGLVQRVKDSTLREAEAEALTIQFLQQHVQPGKSPMCGNSICQDRRFLARYMPNLEAFFHYRNLDVSTVKELAKRWKPDILPGFNKHNKHEALADIIESIEELKYYREHFFDEQKKS</sequence>
<evidence type="ECO:0000313" key="8">
    <source>
        <dbReference type="EMBL" id="RUO34150.1"/>
    </source>
</evidence>
<feature type="domain" description="Exonuclease" evidence="7">
    <location>
        <begin position="12"/>
        <end position="185"/>
    </location>
</feature>
<dbReference type="GO" id="GO:0006259">
    <property type="term" value="P:DNA metabolic process"/>
    <property type="evidence" value="ECO:0007669"/>
    <property type="project" value="UniProtKB-ARBA"/>
</dbReference>
<reference evidence="8 9" key="1">
    <citation type="journal article" date="2011" name="Front. Microbiol.">
        <title>Genomic signatures of strain selection and enhancement in Bacillus atrophaeus var. globigii, a historical biowarfare simulant.</title>
        <authorList>
            <person name="Gibbons H.S."/>
            <person name="Broomall S.M."/>
            <person name="McNew L.A."/>
            <person name="Daligault H."/>
            <person name="Chapman C."/>
            <person name="Bruce D."/>
            <person name="Karavis M."/>
            <person name="Krepps M."/>
            <person name="McGregor P.A."/>
            <person name="Hong C."/>
            <person name="Park K.H."/>
            <person name="Akmal A."/>
            <person name="Feldman A."/>
            <person name="Lin J.S."/>
            <person name="Chang W.E."/>
            <person name="Higgs B.W."/>
            <person name="Demirev P."/>
            <person name="Lindquist J."/>
            <person name="Liem A."/>
            <person name="Fochler E."/>
            <person name="Read T.D."/>
            <person name="Tapia R."/>
            <person name="Johnson S."/>
            <person name="Bishop-Lilly K.A."/>
            <person name="Detter C."/>
            <person name="Han C."/>
            <person name="Sozhamannan S."/>
            <person name="Rosenzweig C.N."/>
            <person name="Skowronski E.W."/>
        </authorList>
    </citation>
    <scope>NUCLEOTIDE SEQUENCE [LARGE SCALE GENOMIC DNA]</scope>
    <source>
        <strain evidence="8 9">GYP-17</strain>
    </source>
</reference>
<dbReference type="Pfam" id="PF00929">
    <property type="entry name" value="RNase_T"/>
    <property type="match status" value="1"/>
</dbReference>
<dbReference type="SMART" id="SM00479">
    <property type="entry name" value="EXOIII"/>
    <property type="match status" value="1"/>
</dbReference>
<dbReference type="CDD" id="cd06135">
    <property type="entry name" value="Orn"/>
    <property type="match status" value="1"/>
</dbReference>
<dbReference type="GO" id="GO:0003676">
    <property type="term" value="F:nucleic acid binding"/>
    <property type="evidence" value="ECO:0007669"/>
    <property type="project" value="InterPro"/>
</dbReference>
<dbReference type="PANTHER" id="PTHR11046">
    <property type="entry name" value="OLIGORIBONUCLEASE, MITOCHONDRIAL"/>
    <property type="match status" value="1"/>
</dbReference>
<evidence type="ECO:0000313" key="9">
    <source>
        <dbReference type="Proteomes" id="UP000288405"/>
    </source>
</evidence>
<evidence type="ECO:0000256" key="3">
    <source>
        <dbReference type="ARBA" id="ARBA00022801"/>
    </source>
</evidence>